<dbReference type="SUPFAM" id="SSF53098">
    <property type="entry name" value="Ribonuclease H-like"/>
    <property type="match status" value="1"/>
</dbReference>
<dbReference type="PANTHER" id="PTHR45913:SF5">
    <property type="entry name" value="GENERAL TRANSCRIPTION FACTOR II-I REPEAT DOMAIN-CONTAINING PROTEIN 2A-LIKE PROTEIN"/>
    <property type="match status" value="1"/>
</dbReference>
<dbReference type="PANTHER" id="PTHR45913">
    <property type="entry name" value="EPM2A-INTERACTING PROTEIN 1"/>
    <property type="match status" value="1"/>
</dbReference>
<keyword evidence="2" id="KW-1185">Reference proteome</keyword>
<dbReference type="InterPro" id="IPR012337">
    <property type="entry name" value="RNaseH-like_sf"/>
</dbReference>
<reference evidence="3" key="1">
    <citation type="submission" date="2025-08" db="UniProtKB">
        <authorList>
            <consortium name="RefSeq"/>
        </authorList>
    </citation>
    <scope>IDENTIFICATION</scope>
    <source>
        <tissue evidence="3">Whole body</tissue>
    </source>
</reference>
<evidence type="ECO:0000259" key="1">
    <source>
        <dbReference type="Pfam" id="PF05699"/>
    </source>
</evidence>
<protein>
    <submittedName>
        <fullName evidence="3">General transcription factor II-I repeat domain-containing protein 2-like</fullName>
    </submittedName>
</protein>
<name>A0A8B8GCP4_9HEMI</name>
<organism evidence="2 3">
    <name type="scientific">Sipha flava</name>
    <name type="common">yellow sugarcane aphid</name>
    <dbReference type="NCBI Taxonomy" id="143950"/>
    <lineage>
        <taxon>Eukaryota</taxon>
        <taxon>Metazoa</taxon>
        <taxon>Ecdysozoa</taxon>
        <taxon>Arthropoda</taxon>
        <taxon>Hexapoda</taxon>
        <taxon>Insecta</taxon>
        <taxon>Pterygota</taxon>
        <taxon>Neoptera</taxon>
        <taxon>Paraneoptera</taxon>
        <taxon>Hemiptera</taxon>
        <taxon>Sternorrhyncha</taxon>
        <taxon>Aphidomorpha</taxon>
        <taxon>Aphidoidea</taxon>
        <taxon>Aphididae</taxon>
        <taxon>Sipha</taxon>
    </lineage>
</organism>
<evidence type="ECO:0000313" key="3">
    <source>
        <dbReference type="RefSeq" id="XP_025420477.1"/>
    </source>
</evidence>
<accession>A0A8B8GCP4</accession>
<dbReference type="AlphaFoldDB" id="A0A8B8GCP4"/>
<feature type="domain" description="HAT C-terminal dimerisation" evidence="1">
    <location>
        <begin position="175"/>
        <end position="236"/>
    </location>
</feature>
<dbReference type="InterPro" id="IPR008906">
    <property type="entry name" value="HATC_C_dom"/>
</dbReference>
<dbReference type="GO" id="GO:0046983">
    <property type="term" value="F:protein dimerization activity"/>
    <property type="evidence" value="ECO:0007669"/>
    <property type="project" value="InterPro"/>
</dbReference>
<dbReference type="Pfam" id="PF05699">
    <property type="entry name" value="Dimer_Tnp_hAT"/>
    <property type="match status" value="1"/>
</dbReference>
<dbReference type="Proteomes" id="UP000694846">
    <property type="component" value="Unplaced"/>
</dbReference>
<gene>
    <name evidence="3" type="primary">LOC112690645</name>
</gene>
<dbReference type="OrthoDB" id="6606621at2759"/>
<dbReference type="RefSeq" id="XP_025420477.1">
    <property type="nucleotide sequence ID" value="XM_025564692.1"/>
</dbReference>
<proteinExistence type="predicted"/>
<sequence>MEEKGKYFPELNEPQWWLDLAFFTDVVQYLLTLNKSLQGKETLISDLAQIVFSFQNKLKLFTKDLQTKTFAYLKCLKKISESFPNILVETEKYMNKISGLAEEINRRFYDLRSLNTGVSSLKPSFSFLENPFAVDVVSDGCPISSPITKDTAAVELVLLELQEDEGLKGLKLSGVSTIEFWKNVPEEKYPQTKMCAMKLISIFGTTYVCESLYSILKFIKSKYRSELTDEHLSELVRTALSNYQPDFTKLTEKNEHSKKHFS</sequence>
<evidence type="ECO:0000313" key="2">
    <source>
        <dbReference type="Proteomes" id="UP000694846"/>
    </source>
</evidence>
<dbReference type="GeneID" id="112690645"/>